<keyword evidence="4" id="KW-0436">Ligase</keyword>
<dbReference type="PATRIC" id="fig|795797.19.peg.2709"/>
<dbReference type="Gene3D" id="3.30.300.30">
    <property type="match status" value="1"/>
</dbReference>
<dbReference type="PANTHER" id="PTHR43767:SF1">
    <property type="entry name" value="NONRIBOSOMAL PEPTIDE SYNTHASE PES1 (EUROFUNG)-RELATED"/>
    <property type="match status" value="1"/>
</dbReference>
<evidence type="ECO:0000259" key="2">
    <source>
        <dbReference type="Pfam" id="PF00501"/>
    </source>
</evidence>
<dbReference type="InterPro" id="IPR050237">
    <property type="entry name" value="ATP-dep_AMP-bd_enzyme"/>
</dbReference>
<evidence type="ECO:0000256" key="1">
    <source>
        <dbReference type="SAM" id="MobiDB-lite"/>
    </source>
</evidence>
<dbReference type="SUPFAM" id="SSF56801">
    <property type="entry name" value="Acetyl-CoA synthetase-like"/>
    <property type="match status" value="1"/>
</dbReference>
<reference evidence="4 5" key="1">
    <citation type="journal article" date="2014" name="PLoS Genet.">
        <title>Phylogenetically driven sequencing of extremely halophilic archaea reveals strategies for static and dynamic osmo-response.</title>
        <authorList>
            <person name="Becker E.A."/>
            <person name="Seitzer P.M."/>
            <person name="Tritt A."/>
            <person name="Larsen D."/>
            <person name="Krusor M."/>
            <person name="Yao A.I."/>
            <person name="Wu D."/>
            <person name="Madern D."/>
            <person name="Eisen J.A."/>
            <person name="Darling A.E."/>
            <person name="Facciotti M.T."/>
        </authorList>
    </citation>
    <scope>NUCLEOTIDE SEQUENCE [LARGE SCALE GENOMIC DNA]</scope>
    <source>
        <strain evidence="5">DSM 18796 / CECT 7217 / JCM 14584 / KCTC 4019 / B3</strain>
    </source>
</reference>
<evidence type="ECO:0000313" key="4">
    <source>
        <dbReference type="EMBL" id="ELY34934.1"/>
    </source>
</evidence>
<gene>
    <name evidence="4" type="ORF">C497_14382</name>
</gene>
<organism evidence="4 5">
    <name type="scientific">Halalkalicoccus jeotgali (strain DSM 18796 / CECT 7217 / JCM 14584 / KCTC 4019 / B3)</name>
    <dbReference type="NCBI Taxonomy" id="795797"/>
    <lineage>
        <taxon>Archaea</taxon>
        <taxon>Methanobacteriati</taxon>
        <taxon>Methanobacteriota</taxon>
        <taxon>Stenosarchaea group</taxon>
        <taxon>Halobacteria</taxon>
        <taxon>Halobacteriales</taxon>
        <taxon>Halococcaceae</taxon>
        <taxon>Halalkalicoccus</taxon>
    </lineage>
</organism>
<sequence length="486" mass="52107">MGQMRDPVASQRHSGPDSTALLDAGADERWTYAELDRAVERTAGRLWALGVRPGDQLGVLADTGPDFARVVHATWRIGAVLVPLDTHLAERELRERLACVDLVALLAGRPHAERARSIAEVPVESLQASATEPAEFVAEDPPPDAPRVMLFTSGTTGQPKAVVLTGRNLVSSAVASAFRLGVLPEDRWYDPLAGYHMGGLAPIVRSALYGTCVVLPDRFDAGRALSHLHDHEVTGVSVVPTMLDRLLDAGEFPESLRFALTGGAPTPPELIARCEERGVPIHPTYGMTETASQVATARPAEAYANPDRAGRPLAFTRVRALDGEEPLAPGEPGELVVSGPTVTTGYYGDPETTDRVFGPYGFRTGDLGVVEPDGSIRVLGRVDDAIITGGENVHPADVARILREHPDVEACAVVGLPDPEWGERVCALVVGEASEAALRAFCEGRLADYKRPKTIAFADSLPRTVSGTVDRETVRDRLAERSERLE</sequence>
<evidence type="ECO:0000259" key="3">
    <source>
        <dbReference type="Pfam" id="PF13193"/>
    </source>
</evidence>
<proteinExistence type="predicted"/>
<feature type="region of interest" description="Disordered" evidence="1">
    <location>
        <begin position="1"/>
        <end position="20"/>
    </location>
</feature>
<dbReference type="InterPro" id="IPR020845">
    <property type="entry name" value="AMP-binding_CS"/>
</dbReference>
<dbReference type="Pfam" id="PF13193">
    <property type="entry name" value="AMP-binding_C"/>
    <property type="match status" value="1"/>
</dbReference>
<evidence type="ECO:0000313" key="5">
    <source>
        <dbReference type="Proteomes" id="UP000011645"/>
    </source>
</evidence>
<feature type="domain" description="AMP-dependent synthetase/ligase" evidence="2">
    <location>
        <begin position="13"/>
        <end position="347"/>
    </location>
</feature>
<dbReference type="PANTHER" id="PTHR43767">
    <property type="entry name" value="LONG-CHAIN-FATTY-ACID--COA LIGASE"/>
    <property type="match status" value="1"/>
</dbReference>
<dbReference type="GO" id="GO:0016878">
    <property type="term" value="F:acid-thiol ligase activity"/>
    <property type="evidence" value="ECO:0007669"/>
    <property type="project" value="UniProtKB-ARBA"/>
</dbReference>
<dbReference type="InterPro" id="IPR025110">
    <property type="entry name" value="AMP-bd_C"/>
</dbReference>
<dbReference type="Proteomes" id="UP000011645">
    <property type="component" value="Unassembled WGS sequence"/>
</dbReference>
<dbReference type="AlphaFoldDB" id="L9VCZ8"/>
<dbReference type="PROSITE" id="PS00455">
    <property type="entry name" value="AMP_BINDING"/>
    <property type="match status" value="1"/>
</dbReference>
<protein>
    <submittedName>
        <fullName evidence="4">O-succinylbenzoic acid--CoA ligase</fullName>
    </submittedName>
</protein>
<accession>L9VCZ8</accession>
<dbReference type="InterPro" id="IPR045851">
    <property type="entry name" value="AMP-bd_C_sf"/>
</dbReference>
<comment type="caution">
    <text evidence="4">The sequence shown here is derived from an EMBL/GenBank/DDBJ whole genome shotgun (WGS) entry which is preliminary data.</text>
</comment>
<feature type="domain" description="AMP-binding enzyme C-terminal" evidence="3">
    <location>
        <begin position="400"/>
        <end position="467"/>
    </location>
</feature>
<dbReference type="InterPro" id="IPR000873">
    <property type="entry name" value="AMP-dep_synth/lig_dom"/>
</dbReference>
<dbReference type="EMBL" id="AOHV01000038">
    <property type="protein sequence ID" value="ELY34934.1"/>
    <property type="molecule type" value="Genomic_DNA"/>
</dbReference>
<keyword evidence="5" id="KW-1185">Reference proteome</keyword>
<dbReference type="Pfam" id="PF00501">
    <property type="entry name" value="AMP-binding"/>
    <property type="match status" value="1"/>
</dbReference>
<name>L9VCZ8_HALJB</name>
<dbReference type="InterPro" id="IPR042099">
    <property type="entry name" value="ANL_N_sf"/>
</dbReference>
<dbReference type="Gene3D" id="3.40.50.12780">
    <property type="entry name" value="N-terminal domain of ligase-like"/>
    <property type="match status" value="1"/>
</dbReference>